<organism evidence="2 3">
    <name type="scientific">Novosphingobium resinovorum</name>
    <dbReference type="NCBI Taxonomy" id="158500"/>
    <lineage>
        <taxon>Bacteria</taxon>
        <taxon>Pseudomonadati</taxon>
        <taxon>Pseudomonadota</taxon>
        <taxon>Alphaproteobacteria</taxon>
        <taxon>Sphingomonadales</taxon>
        <taxon>Sphingomonadaceae</taxon>
        <taxon>Novosphingobium</taxon>
    </lineage>
</organism>
<accession>A0A031JRI2</accession>
<evidence type="ECO:0000313" key="2">
    <source>
        <dbReference type="EMBL" id="EZP79514.1"/>
    </source>
</evidence>
<evidence type="ECO:0000256" key="1">
    <source>
        <dbReference type="SAM" id="SignalP"/>
    </source>
</evidence>
<feature type="signal peptide" evidence="1">
    <location>
        <begin position="1"/>
        <end position="24"/>
    </location>
</feature>
<evidence type="ECO:0000313" key="3">
    <source>
        <dbReference type="Proteomes" id="UP000024329"/>
    </source>
</evidence>
<gene>
    <name evidence="2" type="ORF">BV97_03951</name>
</gene>
<dbReference type="AlphaFoldDB" id="A0A031JRI2"/>
<protein>
    <submittedName>
        <fullName evidence="2">Uncharacterized protein</fullName>
    </submittedName>
</protein>
<keyword evidence="1" id="KW-0732">Signal</keyword>
<dbReference type="RefSeq" id="WP_036528077.1">
    <property type="nucleotide sequence ID" value="NZ_JFYZ01000024.1"/>
</dbReference>
<name>A0A031JRI2_9SPHN</name>
<comment type="caution">
    <text evidence="2">The sequence shown here is derived from an EMBL/GenBank/DDBJ whole genome shotgun (WGS) entry which is preliminary data.</text>
</comment>
<feature type="chain" id="PRO_5001552086" evidence="1">
    <location>
        <begin position="25"/>
        <end position="73"/>
    </location>
</feature>
<sequence length="73" mass="7888">MNRAPPRCGLPSYVLVAPTSSAFAVIFYCADCDVTRTLSTWDSQADAIDRAKVEGERRAVPIYHAISAGDLSL</sequence>
<proteinExistence type="predicted"/>
<dbReference type="Proteomes" id="UP000024329">
    <property type="component" value="Unassembled WGS sequence"/>
</dbReference>
<dbReference type="EMBL" id="JFYZ01000024">
    <property type="protein sequence ID" value="EZP79514.1"/>
    <property type="molecule type" value="Genomic_DNA"/>
</dbReference>
<reference evidence="2 3" key="1">
    <citation type="submission" date="2014-03" db="EMBL/GenBank/DDBJ databases">
        <title>Whole genome sequence of Novosphingobium resinovorum KF1.</title>
        <authorList>
            <person name="Gan H.M."/>
            <person name="Gan H.Y."/>
            <person name="Chew T.H."/>
            <person name="Savka M.A."/>
        </authorList>
    </citation>
    <scope>NUCLEOTIDE SEQUENCE [LARGE SCALE GENOMIC DNA]</scope>
    <source>
        <strain evidence="2 3">KF1</strain>
    </source>
</reference>
<dbReference type="PATRIC" id="fig|158500.4.peg.4023"/>